<feature type="region of interest" description="Disordered" evidence="3">
    <location>
        <begin position="130"/>
        <end position="149"/>
    </location>
</feature>
<dbReference type="EMBL" id="BNBF01000048">
    <property type="protein sequence ID" value="GHG77771.1"/>
    <property type="molecule type" value="Genomic_DNA"/>
</dbReference>
<dbReference type="AlphaFoldDB" id="A0A919F413"/>
<dbReference type="CDD" id="cd14953">
    <property type="entry name" value="NHL_like_1"/>
    <property type="match status" value="1"/>
</dbReference>
<dbReference type="PANTHER" id="PTHR46388:SF2">
    <property type="entry name" value="NHL REPEAT-CONTAINING PROTEIN 2"/>
    <property type="match status" value="1"/>
</dbReference>
<feature type="compositionally biased region" description="Low complexity" evidence="3">
    <location>
        <begin position="134"/>
        <end position="149"/>
    </location>
</feature>
<dbReference type="RefSeq" id="WP_189986741.1">
    <property type="nucleotide sequence ID" value="NZ_BNBF01000048.1"/>
</dbReference>
<evidence type="ECO:0000313" key="6">
    <source>
        <dbReference type="Proteomes" id="UP000619355"/>
    </source>
</evidence>
<dbReference type="InterPro" id="IPR000772">
    <property type="entry name" value="Ricin_B_lectin"/>
</dbReference>
<dbReference type="SMART" id="SM00135">
    <property type="entry name" value="LY"/>
    <property type="match status" value="3"/>
</dbReference>
<evidence type="ECO:0000256" key="2">
    <source>
        <dbReference type="PROSITE-ProRule" id="PRU00504"/>
    </source>
</evidence>
<keyword evidence="6" id="KW-1185">Reference proteome</keyword>
<feature type="repeat" description="NHL" evidence="2">
    <location>
        <begin position="154"/>
        <end position="185"/>
    </location>
</feature>
<protein>
    <recommendedName>
        <fullName evidence="4">Ricin B lectin domain-containing protein</fullName>
    </recommendedName>
</protein>
<dbReference type="PROSITE" id="PS50231">
    <property type="entry name" value="RICIN_B_LECTIN"/>
    <property type="match status" value="1"/>
</dbReference>
<dbReference type="Gene3D" id="2.80.10.50">
    <property type="match status" value="1"/>
</dbReference>
<dbReference type="CDD" id="cd00161">
    <property type="entry name" value="beta-trefoil_Ricin-like"/>
    <property type="match status" value="1"/>
</dbReference>
<organism evidence="5 6">
    <name type="scientific">Streptomyces capoamus</name>
    <dbReference type="NCBI Taxonomy" id="68183"/>
    <lineage>
        <taxon>Bacteria</taxon>
        <taxon>Bacillati</taxon>
        <taxon>Actinomycetota</taxon>
        <taxon>Actinomycetes</taxon>
        <taxon>Kitasatosporales</taxon>
        <taxon>Streptomycetaceae</taxon>
        <taxon>Streptomyces</taxon>
    </lineage>
</organism>
<evidence type="ECO:0000313" key="5">
    <source>
        <dbReference type="EMBL" id="GHG77771.1"/>
    </source>
</evidence>
<feature type="repeat" description="NHL" evidence="2">
    <location>
        <begin position="211"/>
        <end position="242"/>
    </location>
</feature>
<dbReference type="InterPro" id="IPR011042">
    <property type="entry name" value="6-blade_b-propeller_TolB-like"/>
</dbReference>
<evidence type="ECO:0000256" key="1">
    <source>
        <dbReference type="ARBA" id="ARBA00022737"/>
    </source>
</evidence>
<gene>
    <name evidence="5" type="ORF">GCM10018980_76300</name>
</gene>
<keyword evidence="1" id="KW-0677">Repeat</keyword>
<dbReference type="Pfam" id="PF01436">
    <property type="entry name" value="NHL"/>
    <property type="match status" value="4"/>
</dbReference>
<feature type="domain" description="Ricin B lectin" evidence="4">
    <location>
        <begin position="362"/>
        <end position="443"/>
    </location>
</feature>
<feature type="repeat" description="NHL" evidence="2">
    <location>
        <begin position="98"/>
        <end position="129"/>
    </location>
</feature>
<accession>A0A919F413</accession>
<dbReference type="PANTHER" id="PTHR46388">
    <property type="entry name" value="NHL REPEAT-CONTAINING PROTEIN 2"/>
    <property type="match status" value="1"/>
</dbReference>
<dbReference type="SUPFAM" id="SSF101898">
    <property type="entry name" value="NHL repeat"/>
    <property type="match status" value="1"/>
</dbReference>
<dbReference type="InterPro" id="IPR001258">
    <property type="entry name" value="NHL_repeat"/>
</dbReference>
<reference evidence="6" key="1">
    <citation type="journal article" date="2019" name="Int. J. Syst. Evol. Microbiol.">
        <title>The Global Catalogue of Microorganisms (GCM) 10K type strain sequencing project: providing services to taxonomists for standard genome sequencing and annotation.</title>
        <authorList>
            <consortium name="The Broad Institute Genomics Platform"/>
            <consortium name="The Broad Institute Genome Sequencing Center for Infectious Disease"/>
            <person name="Wu L."/>
            <person name="Ma J."/>
        </authorList>
    </citation>
    <scope>NUCLEOTIDE SEQUENCE [LARGE SCALE GENOMIC DNA]</scope>
    <source>
        <strain evidence="6">JCM 4253</strain>
    </source>
</reference>
<dbReference type="Pfam" id="PF14200">
    <property type="entry name" value="RicinB_lectin_2"/>
    <property type="match status" value="1"/>
</dbReference>
<dbReference type="InterPro" id="IPR035992">
    <property type="entry name" value="Ricin_B-like_lectins"/>
</dbReference>
<evidence type="ECO:0000259" key="4">
    <source>
        <dbReference type="Pfam" id="PF14200"/>
    </source>
</evidence>
<dbReference type="Proteomes" id="UP000619355">
    <property type="component" value="Unassembled WGS sequence"/>
</dbReference>
<evidence type="ECO:0000256" key="3">
    <source>
        <dbReference type="SAM" id="MobiDB-lite"/>
    </source>
</evidence>
<name>A0A919F413_9ACTN</name>
<dbReference type="InterPro" id="IPR000033">
    <property type="entry name" value="LDLR_classB_rpt"/>
</dbReference>
<comment type="caution">
    <text evidence="5">The sequence shown here is derived from an EMBL/GenBank/DDBJ whole genome shotgun (WGS) entry which is preliminary data.</text>
</comment>
<dbReference type="SUPFAM" id="SSF50370">
    <property type="entry name" value="Ricin B-like lectins"/>
    <property type="match status" value="1"/>
</dbReference>
<dbReference type="PROSITE" id="PS51125">
    <property type="entry name" value="NHL"/>
    <property type="match status" value="4"/>
</dbReference>
<dbReference type="Gene3D" id="2.120.10.30">
    <property type="entry name" value="TolB, C-terminal domain"/>
    <property type="match status" value="3"/>
</dbReference>
<proteinExistence type="predicted"/>
<feature type="repeat" description="NHL" evidence="2">
    <location>
        <begin position="267"/>
        <end position="298"/>
    </location>
</feature>
<sequence>MTVSTTFDAGADDEPSGPVIRTFAGAGVAGCKGDNKMALEAELHGPYGIVVDGTGTLYFCDRENNRVRKVTTDGRIRTVAGTGAAGFSGDDGSALSAQLNHPRGVAADSAGNLYIADSDNHRVRKVTPDGKISTFAGTDTAGSDGDGGPAAEAQLNLPIGVAVDSAGDLYIADNMNHRVRKVTMADGKINAFAGDGTPGNKGDDGSAVAAQLKQPVGVAVDGRGEVYITDFGNHRVRKVTIEGKIRAVAGTGTAGFGGDGGPATSAQLHYPVGVVVDSIGDLYIADRDNHRVRKVAHDGKISTVAGTDTAGFDGDGGPAAEAELNHPYGLAVDCVDALYITDFDNHRVRKVAAPWMAGLPASGTVVSWANVRSRLRMGVQRESTKDGAEIQQTLAVARDCQRWRLVVVGQDDGEAVYRVENVRSGKVLEVVGGQEWAGAVLAQRAYEGDDAHHQQWRLIPVGSVNGSPRVYEIANHRSGLLLQADTNARAAIRQDGADGDHRGRQWQLLPV</sequence>